<evidence type="ECO:0000313" key="2">
    <source>
        <dbReference type="Proteomes" id="UP000289650"/>
    </source>
</evidence>
<name>A0A4Q2APH2_9BURK</name>
<organism evidence="1 2">
    <name type="scientific">Burkholderia stabilis</name>
    <dbReference type="NCBI Taxonomy" id="95485"/>
    <lineage>
        <taxon>Bacteria</taxon>
        <taxon>Pseudomonadati</taxon>
        <taxon>Pseudomonadota</taxon>
        <taxon>Betaproteobacteria</taxon>
        <taxon>Burkholderiales</taxon>
        <taxon>Burkholderiaceae</taxon>
        <taxon>Burkholderia</taxon>
        <taxon>Burkholderia cepacia complex</taxon>
    </lineage>
</organism>
<evidence type="ECO:0000313" key="1">
    <source>
        <dbReference type="EMBL" id="RXV72336.1"/>
    </source>
</evidence>
<proteinExistence type="predicted"/>
<protein>
    <submittedName>
        <fullName evidence="1">Uncharacterized protein</fullName>
    </submittedName>
</protein>
<sequence length="131" mass="14011">MRNKLPLRRACRLRRFERQDPCKPRGCAAFFVARAGPCGWSTDDDARVKKAWRKTVHSPCGMAASPISANPDDCTAPTARQCCAMCIRVGAGDHPRGVPRRPGAAGRSADLFAGACATLPGASPDFVRKGT</sequence>
<dbReference type="Proteomes" id="UP000289650">
    <property type="component" value="Unassembled WGS sequence"/>
</dbReference>
<accession>A0A4Q2APH2</accession>
<comment type="caution">
    <text evidence="1">The sequence shown here is derived from an EMBL/GenBank/DDBJ whole genome shotgun (WGS) entry which is preliminary data.</text>
</comment>
<reference evidence="1 2" key="1">
    <citation type="submission" date="2018-08" db="EMBL/GenBank/DDBJ databases">
        <title>Mountain-cultivated ginseng endophyte, Burkholderia stabilis and its activity against ginseng root rot disease.</title>
        <authorList>
            <person name="Tapan Kumar M."/>
            <person name="Bae H."/>
            <person name="Shanmugam G."/>
            <person name="Jeon J."/>
        </authorList>
    </citation>
    <scope>NUCLEOTIDE SEQUENCE [LARGE SCALE GENOMIC DNA]</scope>
    <source>
        <strain evidence="1 2">EB159</strain>
    </source>
</reference>
<dbReference type="AlphaFoldDB" id="A0A4Q2APH2"/>
<dbReference type="EMBL" id="QWEX01000001">
    <property type="protein sequence ID" value="RXV72336.1"/>
    <property type="molecule type" value="Genomic_DNA"/>
</dbReference>
<gene>
    <name evidence="1" type="ORF">D1006_08265</name>
</gene>